<keyword evidence="3" id="KW-1185">Reference proteome</keyword>
<comment type="caution">
    <text evidence="2">The sequence shown here is derived from an EMBL/GenBank/DDBJ whole genome shotgun (WGS) entry which is preliminary data.</text>
</comment>
<dbReference type="InterPro" id="IPR029058">
    <property type="entry name" value="AB_hydrolase_fold"/>
</dbReference>
<dbReference type="InterPro" id="IPR022742">
    <property type="entry name" value="Hydrolase_4"/>
</dbReference>
<dbReference type="OrthoDB" id="9806902at2"/>
<name>A0A1E7DLY0_9BACI</name>
<dbReference type="RefSeq" id="WP_069938702.1">
    <property type="nucleotide sequence ID" value="NZ_MAMP01000022.1"/>
</dbReference>
<dbReference type="AlphaFoldDB" id="A0A1E7DLY0"/>
<dbReference type="Gene3D" id="3.40.50.1820">
    <property type="entry name" value="alpha/beta hydrolase"/>
    <property type="match status" value="1"/>
</dbReference>
<protein>
    <submittedName>
        <fullName evidence="2">Phospholipase</fullName>
    </submittedName>
</protein>
<organism evidence="2 3">
    <name type="scientific">Domibacillus iocasae</name>
    <dbReference type="NCBI Taxonomy" id="1714016"/>
    <lineage>
        <taxon>Bacteria</taxon>
        <taxon>Bacillati</taxon>
        <taxon>Bacillota</taxon>
        <taxon>Bacilli</taxon>
        <taxon>Bacillales</taxon>
        <taxon>Bacillaceae</taxon>
        <taxon>Domibacillus</taxon>
    </lineage>
</organism>
<feature type="domain" description="Serine aminopeptidase S33" evidence="1">
    <location>
        <begin position="9"/>
        <end position="244"/>
    </location>
</feature>
<dbReference type="STRING" id="1714016.BA724_07310"/>
<accession>A0A1E7DLY0</accession>
<evidence type="ECO:0000313" key="3">
    <source>
        <dbReference type="Proteomes" id="UP000095658"/>
    </source>
</evidence>
<dbReference type="Pfam" id="PF12146">
    <property type="entry name" value="Hydrolase_4"/>
    <property type="match status" value="1"/>
</dbReference>
<dbReference type="SUPFAM" id="SSF53474">
    <property type="entry name" value="alpha/beta-Hydrolases"/>
    <property type="match status" value="1"/>
</dbReference>
<evidence type="ECO:0000259" key="1">
    <source>
        <dbReference type="Pfam" id="PF12146"/>
    </source>
</evidence>
<gene>
    <name evidence="2" type="ORF">BA724_07310</name>
</gene>
<sequence>MWKWECEEKPKGVIVMVHGALEHHGRYGWLIEMWRQNGFHVVMGDLPGQGMTSRARRGHISSFTEYTNELSDWVQAAYQFDVPVFLLGHSMGALVVTRFLQEQNPEIAGVILSSPLFKMKHVPPKHLNVMTHGLNTVTPSLKFDSGLTSDMATRNEEIWAFDAEDALFVRKVSVRWYREVVQAIKIATAGPGEIPDIPHLIMQAGDDRITDGSVVRIFAKKLDLSELQYKEWPGLYHEIFNEPERDDVFQYALDFVHNRLRSLGFIIEK</sequence>
<dbReference type="InterPro" id="IPR051044">
    <property type="entry name" value="MAG_DAG_Lipase"/>
</dbReference>
<reference evidence="2 3" key="1">
    <citation type="submission" date="2016-06" db="EMBL/GenBank/DDBJ databases">
        <title>Domibacillus iocasae genome sequencing.</title>
        <authorList>
            <person name="Verma A."/>
            <person name="Pal Y."/>
            <person name="Ojha A.K."/>
            <person name="Krishnamurthi S."/>
        </authorList>
    </citation>
    <scope>NUCLEOTIDE SEQUENCE [LARGE SCALE GENOMIC DNA]</scope>
    <source>
        <strain evidence="2 3">DSM 29979</strain>
    </source>
</reference>
<proteinExistence type="predicted"/>
<dbReference type="EMBL" id="MAMP01000022">
    <property type="protein sequence ID" value="OES44096.1"/>
    <property type="molecule type" value="Genomic_DNA"/>
</dbReference>
<evidence type="ECO:0000313" key="2">
    <source>
        <dbReference type="EMBL" id="OES44096.1"/>
    </source>
</evidence>
<dbReference type="PANTHER" id="PTHR11614">
    <property type="entry name" value="PHOSPHOLIPASE-RELATED"/>
    <property type="match status" value="1"/>
</dbReference>
<dbReference type="Proteomes" id="UP000095658">
    <property type="component" value="Unassembled WGS sequence"/>
</dbReference>